<proteinExistence type="predicted"/>
<evidence type="ECO:0000313" key="2">
    <source>
        <dbReference type="EMBL" id="JAC69126.1"/>
    </source>
</evidence>
<feature type="non-terminal residue" evidence="2">
    <location>
        <position position="1"/>
    </location>
</feature>
<feature type="non-terminal residue" evidence="2">
    <location>
        <position position="71"/>
    </location>
</feature>
<evidence type="ECO:0000256" key="1">
    <source>
        <dbReference type="SAM" id="MobiDB-lite"/>
    </source>
</evidence>
<feature type="compositionally biased region" description="Basic and acidic residues" evidence="1">
    <location>
        <begin position="36"/>
        <end position="50"/>
    </location>
</feature>
<dbReference type="EMBL" id="GBEZ01017189">
    <property type="protein sequence ID" value="JAC69126.1"/>
    <property type="molecule type" value="Transcribed_RNA"/>
</dbReference>
<accession>A0A061RF75</accession>
<organism evidence="2">
    <name type="scientific">Tetraselmis sp. GSL018</name>
    <dbReference type="NCBI Taxonomy" id="582737"/>
    <lineage>
        <taxon>Eukaryota</taxon>
        <taxon>Viridiplantae</taxon>
        <taxon>Chlorophyta</taxon>
        <taxon>core chlorophytes</taxon>
        <taxon>Chlorodendrophyceae</taxon>
        <taxon>Chlorodendrales</taxon>
        <taxon>Chlorodendraceae</taxon>
        <taxon>Tetraselmis</taxon>
    </lineage>
</organism>
<reference evidence="2" key="1">
    <citation type="submission" date="2014-05" db="EMBL/GenBank/DDBJ databases">
        <title>The transcriptome of the halophilic microalga Tetraselmis sp. GSL018 isolated from the Great Salt Lake, Utah.</title>
        <authorList>
            <person name="Jinkerson R.E."/>
            <person name="D'Adamo S."/>
            <person name="Posewitz M.C."/>
        </authorList>
    </citation>
    <scope>NUCLEOTIDE SEQUENCE</scope>
    <source>
        <strain evidence="2">GSL018</strain>
    </source>
</reference>
<gene>
    <name evidence="2" type="ORF">TSPGSL018_7116</name>
</gene>
<protein>
    <submittedName>
        <fullName evidence="2">Uncharacterized protein</fullName>
    </submittedName>
</protein>
<dbReference type="AlphaFoldDB" id="A0A061RF75"/>
<feature type="region of interest" description="Disordered" evidence="1">
    <location>
        <begin position="1"/>
        <end position="56"/>
    </location>
</feature>
<sequence length="71" mass="7161">GGPSGVIYQVSPGPMGHPRAPQSAALHGGAAGVADTGRDLWPKQNADSERGGCPGPRIRCGPTLTRSLVIC</sequence>
<name>A0A061RF75_9CHLO</name>